<gene>
    <name evidence="1" type="ORF">JKP88DRAFT_304479</name>
</gene>
<evidence type="ECO:0000313" key="2">
    <source>
        <dbReference type="Proteomes" id="UP000664859"/>
    </source>
</evidence>
<dbReference type="AlphaFoldDB" id="A0A835Z7Q1"/>
<proteinExistence type="predicted"/>
<organism evidence="1 2">
    <name type="scientific">Tribonema minus</name>
    <dbReference type="NCBI Taxonomy" id="303371"/>
    <lineage>
        <taxon>Eukaryota</taxon>
        <taxon>Sar</taxon>
        <taxon>Stramenopiles</taxon>
        <taxon>Ochrophyta</taxon>
        <taxon>PX clade</taxon>
        <taxon>Xanthophyceae</taxon>
        <taxon>Tribonematales</taxon>
        <taxon>Tribonemataceae</taxon>
        <taxon>Tribonema</taxon>
    </lineage>
</organism>
<name>A0A835Z7Q1_9STRA</name>
<dbReference type="Proteomes" id="UP000664859">
    <property type="component" value="Unassembled WGS sequence"/>
</dbReference>
<comment type="caution">
    <text evidence="1">The sequence shown here is derived from an EMBL/GenBank/DDBJ whole genome shotgun (WGS) entry which is preliminary data.</text>
</comment>
<evidence type="ECO:0000313" key="1">
    <source>
        <dbReference type="EMBL" id="KAG5188550.1"/>
    </source>
</evidence>
<protein>
    <submittedName>
        <fullName evidence="1">Uncharacterized protein</fullName>
    </submittedName>
</protein>
<keyword evidence="2" id="KW-1185">Reference proteome</keyword>
<reference evidence="1" key="1">
    <citation type="submission" date="2021-02" db="EMBL/GenBank/DDBJ databases">
        <title>First Annotated Genome of the Yellow-green Alga Tribonema minus.</title>
        <authorList>
            <person name="Mahan K.M."/>
        </authorList>
    </citation>
    <scope>NUCLEOTIDE SEQUENCE</scope>
    <source>
        <strain evidence="1">UTEX B ZZ1240</strain>
    </source>
</reference>
<dbReference type="OrthoDB" id="3538at2759"/>
<sequence>MQAEAADAERRLKNVLTEKSLQTAMYYWLELRGNMYSEYMARFTEGEGGGGSVVARGWRTFLSNLLSSPPEEVIIEKVVKKPRGGSGTNPYLAARKVVSYTEVIEPMTLGRRILDIRAQLAAELFHDLELIESENERDLELIESENERVQQFYQDELRYGIKEATRLRLRTWQPVVDTDAINSTDTPYRSSLYLAVLALVTKVSLERYKKELRIVGDKHTLAWLDKIGDANLTLSGNDLIEAMLNGPMVLINDGKDRARPKVVQPLRVAADVVQPLRVAAEVMALRVSVVREFKGLLAGVPQEHQALIQGVLERQLRARASGDSEDMLS</sequence>
<accession>A0A835Z7Q1</accession>
<dbReference type="EMBL" id="JAFCMP010000068">
    <property type="protein sequence ID" value="KAG5188550.1"/>
    <property type="molecule type" value="Genomic_DNA"/>
</dbReference>